<reference evidence="2 3" key="1">
    <citation type="submission" date="2016-10" db="EMBL/GenBank/DDBJ databases">
        <authorList>
            <person name="de Groot N.N."/>
        </authorList>
    </citation>
    <scope>NUCLEOTIDE SEQUENCE [LARGE SCALE GENOMIC DNA]</scope>
    <source>
        <strain evidence="2 3">DSM 8512</strain>
    </source>
</reference>
<accession>A0A1H8ICQ3</accession>
<keyword evidence="1" id="KW-0812">Transmembrane</keyword>
<organism evidence="2 3">
    <name type="scientific">Paracoccus alcaliphilus</name>
    <dbReference type="NCBI Taxonomy" id="34002"/>
    <lineage>
        <taxon>Bacteria</taxon>
        <taxon>Pseudomonadati</taxon>
        <taxon>Pseudomonadota</taxon>
        <taxon>Alphaproteobacteria</taxon>
        <taxon>Rhodobacterales</taxon>
        <taxon>Paracoccaceae</taxon>
        <taxon>Paracoccus</taxon>
    </lineage>
</organism>
<dbReference type="EMBL" id="FODE01000012">
    <property type="protein sequence ID" value="SEN65896.1"/>
    <property type="molecule type" value="Genomic_DNA"/>
</dbReference>
<evidence type="ECO:0000313" key="2">
    <source>
        <dbReference type="EMBL" id="SEN65896.1"/>
    </source>
</evidence>
<evidence type="ECO:0000256" key="1">
    <source>
        <dbReference type="SAM" id="Phobius"/>
    </source>
</evidence>
<evidence type="ECO:0000313" key="3">
    <source>
        <dbReference type="Proteomes" id="UP000199054"/>
    </source>
</evidence>
<keyword evidence="1" id="KW-1133">Transmembrane helix</keyword>
<feature type="transmembrane region" description="Helical" evidence="1">
    <location>
        <begin position="29"/>
        <end position="47"/>
    </location>
</feature>
<name>A0A1H8ICQ3_9RHOB</name>
<sequence>MGHLINGMIVGVVALLASFLYGAGGLTALIVFVLAANLGALASVLIARIRR</sequence>
<feature type="transmembrane region" description="Helical" evidence="1">
    <location>
        <begin position="7"/>
        <end position="23"/>
    </location>
</feature>
<gene>
    <name evidence="2" type="ORF">SAMN04489859_101243</name>
</gene>
<keyword evidence="1" id="KW-0472">Membrane</keyword>
<dbReference type="RefSeq" id="WP_170851803.1">
    <property type="nucleotide sequence ID" value="NZ_CP067124.1"/>
</dbReference>
<proteinExistence type="predicted"/>
<keyword evidence="3" id="KW-1185">Reference proteome</keyword>
<protein>
    <submittedName>
        <fullName evidence="2">Uncharacterized protein</fullName>
    </submittedName>
</protein>
<dbReference type="Proteomes" id="UP000199054">
    <property type="component" value="Unassembled WGS sequence"/>
</dbReference>
<dbReference type="AlphaFoldDB" id="A0A1H8ICQ3"/>